<evidence type="ECO:0000259" key="12">
    <source>
        <dbReference type="PROSITE" id="PS51194"/>
    </source>
</evidence>
<evidence type="ECO:0000256" key="6">
    <source>
        <dbReference type="ARBA" id="ARBA00022801"/>
    </source>
</evidence>
<dbReference type="GeneID" id="37017790"/>
<dbReference type="FunCoup" id="A0A316V800">
    <property type="interactions" value="318"/>
</dbReference>
<keyword evidence="10" id="KW-0496">Mitochondrion</keyword>
<evidence type="ECO:0000256" key="9">
    <source>
        <dbReference type="ARBA" id="ARBA00022946"/>
    </source>
</evidence>
<name>A0A316V800_9BASI</name>
<evidence type="ECO:0000313" key="14">
    <source>
        <dbReference type="Proteomes" id="UP000245771"/>
    </source>
</evidence>
<evidence type="ECO:0000313" key="13">
    <source>
        <dbReference type="EMBL" id="PWN33592.1"/>
    </source>
</evidence>
<dbReference type="GO" id="GO:0045025">
    <property type="term" value="C:mitochondrial degradosome"/>
    <property type="evidence" value="ECO:0007669"/>
    <property type="project" value="TreeGrafter"/>
</dbReference>
<feature type="domain" description="Helicase C-terminal" evidence="12">
    <location>
        <begin position="187"/>
        <end position="341"/>
    </location>
</feature>
<dbReference type="Gene3D" id="1.20.272.40">
    <property type="match status" value="1"/>
</dbReference>
<dbReference type="InterPro" id="IPR001650">
    <property type="entry name" value="Helicase_C-like"/>
</dbReference>
<evidence type="ECO:0000256" key="11">
    <source>
        <dbReference type="ARBA" id="ARBA00047984"/>
    </source>
</evidence>
<evidence type="ECO:0000256" key="10">
    <source>
        <dbReference type="ARBA" id="ARBA00023128"/>
    </source>
</evidence>
<feature type="non-terminal residue" evidence="13">
    <location>
        <position position="573"/>
    </location>
</feature>
<accession>A0A316V800</accession>
<dbReference type="InParanoid" id="A0A316V800"/>
<evidence type="ECO:0000256" key="5">
    <source>
        <dbReference type="ARBA" id="ARBA00022741"/>
    </source>
</evidence>
<dbReference type="Gene3D" id="3.40.50.300">
    <property type="entry name" value="P-loop containing nucleotide triphosphate hydrolases"/>
    <property type="match status" value="2"/>
</dbReference>
<dbReference type="PANTHER" id="PTHR12131:SF1">
    <property type="entry name" value="ATP-DEPENDENT RNA HELICASE SUPV3L1, MITOCHONDRIAL-RELATED"/>
    <property type="match status" value="1"/>
</dbReference>
<dbReference type="RefSeq" id="XP_025353894.1">
    <property type="nucleotide sequence ID" value="XM_025496009.1"/>
</dbReference>
<comment type="cofactor">
    <cofactor evidence="1">
        <name>Mn(2+)</name>
        <dbReference type="ChEBI" id="CHEBI:29035"/>
    </cofactor>
</comment>
<comment type="catalytic activity">
    <reaction evidence="11">
        <text>ATP + H2O = ADP + phosphate + H(+)</text>
        <dbReference type="Rhea" id="RHEA:13065"/>
        <dbReference type="ChEBI" id="CHEBI:15377"/>
        <dbReference type="ChEBI" id="CHEBI:15378"/>
        <dbReference type="ChEBI" id="CHEBI:30616"/>
        <dbReference type="ChEBI" id="CHEBI:43474"/>
        <dbReference type="ChEBI" id="CHEBI:456216"/>
        <dbReference type="EC" id="3.6.4.13"/>
    </reaction>
</comment>
<dbReference type="Gene3D" id="1.20.58.1080">
    <property type="match status" value="1"/>
</dbReference>
<dbReference type="GO" id="GO:0003724">
    <property type="term" value="F:RNA helicase activity"/>
    <property type="evidence" value="ECO:0007669"/>
    <property type="project" value="UniProtKB-EC"/>
</dbReference>
<keyword evidence="9" id="KW-0809">Transit peptide</keyword>
<evidence type="ECO:0000256" key="8">
    <source>
        <dbReference type="ARBA" id="ARBA00022840"/>
    </source>
</evidence>
<keyword evidence="5" id="KW-0547">Nucleotide-binding</keyword>
<sequence>THLGLLQKAVDMRFPSLQNDTARLLTRKIHLHVGPTNSGKTHGALQALCKAKTGLYAGPLRLLAHEVWYRINEGLVSPNIPPRECNLVTGEETKTMSSTAGLLACTVEMVKPDTIVDVAVIDEIQMIADEQRGFAWTSAVLRIAAKEMHLCGEASVIPLIKKIADDCGDEVIVHEYERLTPLRVGEPLGDLSKITKGDCIVAFSRTGIFNVKNEIEKLTGLKCAVAYGALPPETKAEQAKLFNDPNNDVDVMVASDAIGMGLNLKIKRVIFTEVSKWNGKQRAPISFSQIKQIAGRAGRYGTTEKGVVNEGGIATTLKPEDLETLKIALQAPLKPITHASITPELEHISSLATLIPVKYSEKSGTLVGRPYGKLLTDASLLFRIDHSKFVAGSFGQQNETMPIIEASIPHHAPLTLAERSAFSNAPINIRDEELVALFGNMIRLYAYGNLNSFEDVAKGSGLLDTLRDVEAIRRAHKPEEFVDEAVEAVNDKDDKPVRSGSEAESTLDINTLIALETLHRGLTVYRWLSMRFPIAFPFYTDAAELKTRTERAIDYCLESIRANRQRRLAALGR</sequence>
<dbReference type="OrthoDB" id="6692397at2759"/>
<dbReference type="PROSITE" id="PS51194">
    <property type="entry name" value="HELICASE_CTER"/>
    <property type="match status" value="1"/>
</dbReference>
<dbReference type="InterPro" id="IPR055206">
    <property type="entry name" value="DEXQc_SUV3"/>
</dbReference>
<keyword evidence="14" id="KW-1185">Reference proteome</keyword>
<reference evidence="13 14" key="1">
    <citation type="journal article" date="2018" name="Mol. Biol. Evol.">
        <title>Broad Genomic Sampling Reveals a Smut Pathogenic Ancestry of the Fungal Clade Ustilaginomycotina.</title>
        <authorList>
            <person name="Kijpornyongpan T."/>
            <person name="Mondo S.J."/>
            <person name="Barry K."/>
            <person name="Sandor L."/>
            <person name="Lee J."/>
            <person name="Lipzen A."/>
            <person name="Pangilinan J."/>
            <person name="LaButti K."/>
            <person name="Hainaut M."/>
            <person name="Henrissat B."/>
            <person name="Grigoriev I.V."/>
            <person name="Spatafora J.W."/>
            <person name="Aime M.C."/>
        </authorList>
    </citation>
    <scope>NUCLEOTIDE SEQUENCE [LARGE SCALE GENOMIC DNA]</scope>
    <source>
        <strain evidence="13 14">MCA 3882</strain>
    </source>
</reference>
<dbReference type="FunFam" id="3.40.50.300:FF:000269">
    <property type="entry name" value="ATP-dependent RNA helicase SUPV3L1, mitochondrial"/>
    <property type="match status" value="1"/>
</dbReference>
<dbReference type="Pfam" id="PF00271">
    <property type="entry name" value="Helicase_C"/>
    <property type="match status" value="1"/>
</dbReference>
<feature type="non-terminal residue" evidence="13">
    <location>
        <position position="1"/>
    </location>
</feature>
<dbReference type="InterPro" id="IPR022192">
    <property type="entry name" value="SUV3_C"/>
</dbReference>
<dbReference type="EMBL" id="KZ819604">
    <property type="protein sequence ID" value="PWN33592.1"/>
    <property type="molecule type" value="Genomic_DNA"/>
</dbReference>
<dbReference type="FunFam" id="3.40.50.300:FF:000957">
    <property type="entry name" value="ATP-dependent RNA helicase SUV3L, mitochondrial"/>
    <property type="match status" value="1"/>
</dbReference>
<proteinExistence type="predicted"/>
<evidence type="ECO:0000256" key="3">
    <source>
        <dbReference type="ARBA" id="ARBA00004173"/>
    </source>
</evidence>
<dbReference type="CDD" id="cd18805">
    <property type="entry name" value="SF2_C_suv3"/>
    <property type="match status" value="1"/>
</dbReference>
<evidence type="ECO:0000256" key="7">
    <source>
        <dbReference type="ARBA" id="ARBA00022806"/>
    </source>
</evidence>
<evidence type="ECO:0000256" key="1">
    <source>
        <dbReference type="ARBA" id="ARBA00001936"/>
    </source>
</evidence>
<keyword evidence="8" id="KW-0067">ATP-binding</keyword>
<dbReference type="STRING" id="1280837.A0A316V800"/>
<dbReference type="SMART" id="SM00490">
    <property type="entry name" value="HELICc"/>
    <property type="match status" value="1"/>
</dbReference>
<dbReference type="AlphaFoldDB" id="A0A316V800"/>
<comment type="subcellular location">
    <subcellularLocation>
        <location evidence="3">Mitochondrion</location>
    </subcellularLocation>
</comment>
<comment type="cofactor">
    <cofactor evidence="2">
        <name>Mg(2+)</name>
        <dbReference type="ChEBI" id="CHEBI:18420"/>
    </cofactor>
</comment>
<dbReference type="Pfam" id="PF18147">
    <property type="entry name" value="Suv3_C_1"/>
    <property type="match status" value="1"/>
</dbReference>
<dbReference type="EC" id="3.6.4.13" evidence="4"/>
<keyword evidence="7" id="KW-0347">Helicase</keyword>
<protein>
    <recommendedName>
        <fullName evidence="4">RNA helicase</fullName>
        <ecNumber evidence="4">3.6.4.13</ecNumber>
    </recommendedName>
</protein>
<dbReference type="PANTHER" id="PTHR12131">
    <property type="entry name" value="ATP-DEPENDENT RNA AND DNA HELICASE"/>
    <property type="match status" value="1"/>
</dbReference>
<organism evidence="13 14">
    <name type="scientific">Meira miltonrushii</name>
    <dbReference type="NCBI Taxonomy" id="1280837"/>
    <lineage>
        <taxon>Eukaryota</taxon>
        <taxon>Fungi</taxon>
        <taxon>Dikarya</taxon>
        <taxon>Basidiomycota</taxon>
        <taxon>Ustilaginomycotina</taxon>
        <taxon>Exobasidiomycetes</taxon>
        <taxon>Exobasidiales</taxon>
        <taxon>Brachybasidiaceae</taxon>
        <taxon>Meira</taxon>
    </lineage>
</organism>
<dbReference type="GO" id="GO:0000965">
    <property type="term" value="P:mitochondrial RNA 3'-end processing"/>
    <property type="evidence" value="ECO:0007669"/>
    <property type="project" value="TreeGrafter"/>
</dbReference>
<dbReference type="SUPFAM" id="SSF52540">
    <property type="entry name" value="P-loop containing nucleoside triphosphate hydrolases"/>
    <property type="match status" value="1"/>
</dbReference>
<evidence type="ECO:0000256" key="4">
    <source>
        <dbReference type="ARBA" id="ARBA00012552"/>
    </source>
</evidence>
<keyword evidence="6 13" id="KW-0378">Hydrolase</keyword>
<dbReference type="InterPro" id="IPR041082">
    <property type="entry name" value="Suv3_C_1"/>
</dbReference>
<dbReference type="Pfam" id="PF12513">
    <property type="entry name" value="SUV3_C"/>
    <property type="match status" value="1"/>
</dbReference>
<dbReference type="InterPro" id="IPR050699">
    <property type="entry name" value="RNA-DNA_Helicase"/>
</dbReference>
<dbReference type="Pfam" id="PF22527">
    <property type="entry name" value="DEXQc_Suv3"/>
    <property type="match status" value="1"/>
</dbReference>
<dbReference type="CDD" id="cd17913">
    <property type="entry name" value="DEXQc_Suv3"/>
    <property type="match status" value="1"/>
</dbReference>
<dbReference type="GO" id="GO:0016787">
    <property type="term" value="F:hydrolase activity"/>
    <property type="evidence" value="ECO:0007669"/>
    <property type="project" value="UniProtKB-KW"/>
</dbReference>
<gene>
    <name evidence="13" type="ORF">FA14DRAFT_113337</name>
</gene>
<dbReference type="InterPro" id="IPR027417">
    <property type="entry name" value="P-loop_NTPase"/>
</dbReference>
<evidence type="ECO:0000256" key="2">
    <source>
        <dbReference type="ARBA" id="ARBA00001946"/>
    </source>
</evidence>
<dbReference type="GO" id="GO:0005524">
    <property type="term" value="F:ATP binding"/>
    <property type="evidence" value="ECO:0007669"/>
    <property type="project" value="UniProtKB-KW"/>
</dbReference>
<dbReference type="InterPro" id="IPR044774">
    <property type="entry name" value="Suv3_DEXQc"/>
</dbReference>
<dbReference type="Proteomes" id="UP000245771">
    <property type="component" value="Unassembled WGS sequence"/>
</dbReference>